<dbReference type="AlphaFoldDB" id="A0AAV9NG40"/>
<dbReference type="Pfam" id="PF00106">
    <property type="entry name" value="adh_short"/>
    <property type="match status" value="1"/>
</dbReference>
<dbReference type="EMBL" id="JAVRRD010000010">
    <property type="protein sequence ID" value="KAK5054574.1"/>
    <property type="molecule type" value="Genomic_DNA"/>
</dbReference>
<protein>
    <submittedName>
        <fullName evidence="2">Uncharacterized protein</fullName>
    </submittedName>
</protein>
<comment type="caution">
    <text evidence="2">The sequence shown here is derived from an EMBL/GenBank/DDBJ whole genome shotgun (WGS) entry which is preliminary data.</text>
</comment>
<comment type="similarity">
    <text evidence="1">Belongs to the short-chain dehydrogenases/reductases (SDR) family.</text>
</comment>
<sequence>MAPQAYHLSSDSARLLPSQPLINSRSHIQTLKSAPTLKRIDTLELPIMDREFLEKMLRPLAYTNVTKTIHRQAYPALSPSNPEFSQAGKVILIPGGGTGVGLNIAKAFVQASAATVIIIGRRGDVLAAAASQLEADAKNAGSPTKIVQRAVDIVDVAQVDKFWKDLAAENIVVDVWVANAAKGSDPKPLLTLGADEVWSQVEVNAKSALYFAERFYAQPGDERKFIINVSTASVHDTAHPGVRDRPAYTLSKATSTLVFQLLAQDVPATKVQVVSFHPGIIYSDGWIKLGVPRSDLFDEDAVPGSFAVWLATEQAEFLHGRFVWSLWDVEELATGELRKRIDSDPHFLRLSIVGLNGGALA</sequence>
<dbReference type="SUPFAM" id="SSF51735">
    <property type="entry name" value="NAD(P)-binding Rossmann-fold domains"/>
    <property type="match status" value="1"/>
</dbReference>
<dbReference type="GO" id="GO:0006633">
    <property type="term" value="P:fatty acid biosynthetic process"/>
    <property type="evidence" value="ECO:0007669"/>
    <property type="project" value="TreeGrafter"/>
</dbReference>
<organism evidence="2 3">
    <name type="scientific">Exophiala bonariae</name>
    <dbReference type="NCBI Taxonomy" id="1690606"/>
    <lineage>
        <taxon>Eukaryota</taxon>
        <taxon>Fungi</taxon>
        <taxon>Dikarya</taxon>
        <taxon>Ascomycota</taxon>
        <taxon>Pezizomycotina</taxon>
        <taxon>Eurotiomycetes</taxon>
        <taxon>Chaetothyriomycetidae</taxon>
        <taxon>Chaetothyriales</taxon>
        <taxon>Herpotrichiellaceae</taxon>
        <taxon>Exophiala</taxon>
    </lineage>
</organism>
<dbReference type="Gene3D" id="3.40.50.720">
    <property type="entry name" value="NAD(P)-binding Rossmann-like Domain"/>
    <property type="match status" value="1"/>
</dbReference>
<dbReference type="Proteomes" id="UP001358417">
    <property type="component" value="Unassembled WGS sequence"/>
</dbReference>
<dbReference type="PANTHER" id="PTHR42760">
    <property type="entry name" value="SHORT-CHAIN DEHYDROGENASES/REDUCTASES FAMILY MEMBER"/>
    <property type="match status" value="1"/>
</dbReference>
<keyword evidence="3" id="KW-1185">Reference proteome</keyword>
<proteinExistence type="inferred from homology"/>
<dbReference type="GO" id="GO:0048038">
    <property type="term" value="F:quinone binding"/>
    <property type="evidence" value="ECO:0007669"/>
    <property type="project" value="TreeGrafter"/>
</dbReference>
<dbReference type="RefSeq" id="XP_064707347.1">
    <property type="nucleotide sequence ID" value="XM_064845089.1"/>
</dbReference>
<accession>A0AAV9NG40</accession>
<reference evidence="2 3" key="1">
    <citation type="submission" date="2023-08" db="EMBL/GenBank/DDBJ databases">
        <title>Black Yeasts Isolated from many extreme environments.</title>
        <authorList>
            <person name="Coleine C."/>
            <person name="Stajich J.E."/>
            <person name="Selbmann L."/>
        </authorList>
    </citation>
    <scope>NUCLEOTIDE SEQUENCE [LARGE SCALE GENOMIC DNA]</scope>
    <source>
        <strain evidence="2 3">CCFEE 5792</strain>
    </source>
</reference>
<dbReference type="PRINTS" id="PR00081">
    <property type="entry name" value="GDHRDH"/>
</dbReference>
<dbReference type="InterPro" id="IPR036291">
    <property type="entry name" value="NAD(P)-bd_dom_sf"/>
</dbReference>
<evidence type="ECO:0000313" key="2">
    <source>
        <dbReference type="EMBL" id="KAK5054574.1"/>
    </source>
</evidence>
<dbReference type="PANTHER" id="PTHR42760:SF122">
    <property type="entry name" value="NAD(P)-BINDING PROTEIN"/>
    <property type="match status" value="1"/>
</dbReference>
<dbReference type="GeneID" id="89969685"/>
<evidence type="ECO:0000256" key="1">
    <source>
        <dbReference type="ARBA" id="ARBA00006484"/>
    </source>
</evidence>
<dbReference type="CDD" id="cd05233">
    <property type="entry name" value="SDR_c"/>
    <property type="match status" value="1"/>
</dbReference>
<dbReference type="InterPro" id="IPR002347">
    <property type="entry name" value="SDR_fam"/>
</dbReference>
<name>A0AAV9NG40_9EURO</name>
<gene>
    <name evidence="2" type="ORF">LTR84_001465</name>
</gene>
<evidence type="ECO:0000313" key="3">
    <source>
        <dbReference type="Proteomes" id="UP001358417"/>
    </source>
</evidence>
<dbReference type="GO" id="GO:0016616">
    <property type="term" value="F:oxidoreductase activity, acting on the CH-OH group of donors, NAD or NADP as acceptor"/>
    <property type="evidence" value="ECO:0007669"/>
    <property type="project" value="TreeGrafter"/>
</dbReference>